<accession>A0A8H6G4R4</accession>
<organism evidence="1 2">
    <name type="scientific">Letharia columbiana</name>
    <dbReference type="NCBI Taxonomy" id="112416"/>
    <lineage>
        <taxon>Eukaryota</taxon>
        <taxon>Fungi</taxon>
        <taxon>Dikarya</taxon>
        <taxon>Ascomycota</taxon>
        <taxon>Pezizomycotina</taxon>
        <taxon>Lecanoromycetes</taxon>
        <taxon>OSLEUM clade</taxon>
        <taxon>Lecanoromycetidae</taxon>
        <taxon>Lecanorales</taxon>
        <taxon>Lecanorineae</taxon>
        <taxon>Parmeliaceae</taxon>
        <taxon>Letharia</taxon>
    </lineage>
</organism>
<gene>
    <name evidence="1" type="ORF">HO173_001191</name>
</gene>
<dbReference type="Proteomes" id="UP000578531">
    <property type="component" value="Unassembled WGS sequence"/>
</dbReference>
<proteinExistence type="predicted"/>
<protein>
    <submittedName>
        <fullName evidence="1">Uncharacterized protein</fullName>
    </submittedName>
</protein>
<evidence type="ECO:0000313" key="2">
    <source>
        <dbReference type="Proteomes" id="UP000578531"/>
    </source>
</evidence>
<sequence length="123" mass="14084">MCKLVSVLGSNCRHTLKIEYVFCREAPRPNRCPTMISRIESSSLDPQISFCSKCAEELKRKMTADFHEERREMTRVARVRDWTDEEISAVRIELRDQLYEKLKSVNKPLPPLPGGEGSASLEG</sequence>
<evidence type="ECO:0000313" key="1">
    <source>
        <dbReference type="EMBL" id="KAF6240523.1"/>
    </source>
</evidence>
<name>A0A8H6G4R4_9LECA</name>
<dbReference type="AlphaFoldDB" id="A0A8H6G4R4"/>
<dbReference type="GeneID" id="59282867"/>
<reference evidence="1 2" key="1">
    <citation type="journal article" date="2020" name="Genomics">
        <title>Complete, high-quality genomes from long-read metagenomic sequencing of two wolf lichen thalli reveals enigmatic genome architecture.</title>
        <authorList>
            <person name="McKenzie S.K."/>
            <person name="Walston R.F."/>
            <person name="Allen J.L."/>
        </authorList>
    </citation>
    <scope>NUCLEOTIDE SEQUENCE [LARGE SCALE GENOMIC DNA]</scope>
    <source>
        <strain evidence="1">WasteWater2</strain>
    </source>
</reference>
<dbReference type="RefSeq" id="XP_037169782.1">
    <property type="nucleotide sequence ID" value="XM_037303135.1"/>
</dbReference>
<dbReference type="EMBL" id="JACCJC010000003">
    <property type="protein sequence ID" value="KAF6240523.1"/>
    <property type="molecule type" value="Genomic_DNA"/>
</dbReference>
<comment type="caution">
    <text evidence="1">The sequence shown here is derived from an EMBL/GenBank/DDBJ whole genome shotgun (WGS) entry which is preliminary data.</text>
</comment>
<keyword evidence="2" id="KW-1185">Reference proteome</keyword>
<dbReference type="OrthoDB" id="10378884at2759"/>